<gene>
    <name evidence="3" type="ORF">P167DRAFT_201750</name>
</gene>
<evidence type="ECO:0000259" key="2">
    <source>
        <dbReference type="Pfam" id="PF07950"/>
    </source>
</evidence>
<dbReference type="PANTHER" id="PTHR38409">
    <property type="entry name" value="MDM10-COMPLEMENTING PROTEIN 1"/>
    <property type="match status" value="1"/>
</dbReference>
<dbReference type="InterPro" id="IPR039960">
    <property type="entry name" value="MCP1"/>
</dbReference>
<dbReference type="SUPFAM" id="SSF81343">
    <property type="entry name" value="Fumarate reductase respiratory complex transmembrane subunits"/>
    <property type="match status" value="1"/>
</dbReference>
<keyword evidence="1" id="KW-1133">Transmembrane helix</keyword>
<dbReference type="InterPro" id="IPR012472">
    <property type="entry name" value="MCP1_TM"/>
</dbReference>
<dbReference type="OrthoDB" id="10259513at2759"/>
<reference evidence="3 4" key="1">
    <citation type="journal article" date="2018" name="Nat. Ecol. Evol.">
        <title>Pezizomycetes genomes reveal the molecular basis of ectomycorrhizal truffle lifestyle.</title>
        <authorList>
            <person name="Murat C."/>
            <person name="Payen T."/>
            <person name="Noel B."/>
            <person name="Kuo A."/>
            <person name="Morin E."/>
            <person name="Chen J."/>
            <person name="Kohler A."/>
            <person name="Krizsan K."/>
            <person name="Balestrini R."/>
            <person name="Da Silva C."/>
            <person name="Montanini B."/>
            <person name="Hainaut M."/>
            <person name="Levati E."/>
            <person name="Barry K.W."/>
            <person name="Belfiori B."/>
            <person name="Cichocki N."/>
            <person name="Clum A."/>
            <person name="Dockter R.B."/>
            <person name="Fauchery L."/>
            <person name="Guy J."/>
            <person name="Iotti M."/>
            <person name="Le Tacon F."/>
            <person name="Lindquist E.A."/>
            <person name="Lipzen A."/>
            <person name="Malagnac F."/>
            <person name="Mello A."/>
            <person name="Molinier V."/>
            <person name="Miyauchi S."/>
            <person name="Poulain J."/>
            <person name="Riccioni C."/>
            <person name="Rubini A."/>
            <person name="Sitrit Y."/>
            <person name="Splivallo R."/>
            <person name="Traeger S."/>
            <person name="Wang M."/>
            <person name="Zifcakova L."/>
            <person name="Wipf D."/>
            <person name="Zambonelli A."/>
            <person name="Paolocci F."/>
            <person name="Nowrousian M."/>
            <person name="Ottonello S."/>
            <person name="Baldrian P."/>
            <person name="Spatafora J.W."/>
            <person name="Henrissat B."/>
            <person name="Nagy L.G."/>
            <person name="Aury J.M."/>
            <person name="Wincker P."/>
            <person name="Grigoriev I.V."/>
            <person name="Bonfante P."/>
            <person name="Martin F.M."/>
        </authorList>
    </citation>
    <scope>NUCLEOTIDE SEQUENCE [LARGE SCALE GENOMIC DNA]</scope>
    <source>
        <strain evidence="3 4">CCBAS932</strain>
    </source>
</reference>
<dbReference type="Pfam" id="PF07950">
    <property type="entry name" value="MCP1_TM"/>
    <property type="match status" value="1"/>
</dbReference>
<evidence type="ECO:0000256" key="1">
    <source>
        <dbReference type="SAM" id="Phobius"/>
    </source>
</evidence>
<keyword evidence="1" id="KW-0812">Transmembrane</keyword>
<protein>
    <recommendedName>
        <fullName evidence="2">Mitochondrial adapter protein MCP1 transmembrane domain-containing protein</fullName>
    </recommendedName>
</protein>
<dbReference type="AlphaFoldDB" id="A0A3N4L2D2"/>
<proteinExistence type="predicted"/>
<feature type="transmembrane region" description="Helical" evidence="1">
    <location>
        <begin position="223"/>
        <end position="244"/>
    </location>
</feature>
<dbReference type="PANTHER" id="PTHR38409:SF1">
    <property type="entry name" value="MITOCHONDRIAL ADAPTER PROTEIN MCP1"/>
    <property type="match status" value="1"/>
</dbReference>
<keyword evidence="4" id="KW-1185">Reference proteome</keyword>
<evidence type="ECO:0000313" key="3">
    <source>
        <dbReference type="EMBL" id="RPB16957.1"/>
    </source>
</evidence>
<accession>A0A3N4L2D2</accession>
<evidence type="ECO:0000313" key="4">
    <source>
        <dbReference type="Proteomes" id="UP000277580"/>
    </source>
</evidence>
<dbReference type="EMBL" id="ML119107">
    <property type="protein sequence ID" value="RPB16957.1"/>
    <property type="molecule type" value="Genomic_DNA"/>
</dbReference>
<dbReference type="GO" id="GO:0055088">
    <property type="term" value="P:lipid homeostasis"/>
    <property type="evidence" value="ECO:0007669"/>
    <property type="project" value="InterPro"/>
</dbReference>
<keyword evidence="1" id="KW-0472">Membrane</keyword>
<dbReference type="GO" id="GO:0007005">
    <property type="term" value="P:mitochondrion organization"/>
    <property type="evidence" value="ECO:0007669"/>
    <property type="project" value="TreeGrafter"/>
</dbReference>
<feature type="transmembrane region" description="Helical" evidence="1">
    <location>
        <begin position="81"/>
        <end position="103"/>
    </location>
</feature>
<sequence length="301" mass="33600">MYRRSSRVPEDDEISLISMQELAPSPIEDDEADYYYNAEQLSVNPVERKATDLSSSNYSNYSQTSSNLTFWLARSQKYSSYAFSAFLGLHATTVSLTPLFLGLDAGNSSLLLARTYFYQSHPIVESILIPGSLLLHVGSGLGLRAYRHYQQRQRYGGSPPPALSQWRLGNFSGISLAGWAMLPFVAAHTGLLRVVPLWVDEGSSDITLEYLGHGFHMGRWGKWIGTGFYTVMVGLVSYHVVFGWAKYLKIDKRRRITGATAVAVAGTWLSGLFVIAKSGPVRGYLGKHYDHLYNVFFMRAV</sequence>
<feature type="transmembrane region" description="Helical" evidence="1">
    <location>
        <begin position="167"/>
        <end position="187"/>
    </location>
</feature>
<organism evidence="3 4">
    <name type="scientific">Morchella conica CCBAS932</name>
    <dbReference type="NCBI Taxonomy" id="1392247"/>
    <lineage>
        <taxon>Eukaryota</taxon>
        <taxon>Fungi</taxon>
        <taxon>Dikarya</taxon>
        <taxon>Ascomycota</taxon>
        <taxon>Pezizomycotina</taxon>
        <taxon>Pezizomycetes</taxon>
        <taxon>Pezizales</taxon>
        <taxon>Morchellaceae</taxon>
        <taxon>Morchella</taxon>
    </lineage>
</organism>
<dbReference type="InterPro" id="IPR034804">
    <property type="entry name" value="SQR/QFR_C/D"/>
</dbReference>
<dbReference type="Proteomes" id="UP000277580">
    <property type="component" value="Unassembled WGS sequence"/>
</dbReference>
<feature type="transmembrane region" description="Helical" evidence="1">
    <location>
        <begin position="123"/>
        <end position="146"/>
    </location>
</feature>
<dbReference type="InParanoid" id="A0A3N4L2D2"/>
<feature type="transmembrane region" description="Helical" evidence="1">
    <location>
        <begin position="256"/>
        <end position="276"/>
    </location>
</feature>
<name>A0A3N4L2D2_9PEZI</name>
<feature type="domain" description="Mitochondrial adapter protein MCP1 transmembrane" evidence="2">
    <location>
        <begin position="183"/>
        <end position="279"/>
    </location>
</feature>
<dbReference type="GO" id="GO:0005741">
    <property type="term" value="C:mitochondrial outer membrane"/>
    <property type="evidence" value="ECO:0007669"/>
    <property type="project" value="TreeGrafter"/>
</dbReference>